<comment type="caution">
    <text evidence="3">The sequence shown here is derived from an EMBL/GenBank/DDBJ whole genome shotgun (WGS) entry which is preliminary data.</text>
</comment>
<name>A0ABW3XX64_9ACTN</name>
<dbReference type="InterPro" id="IPR052016">
    <property type="entry name" value="Bact_Sigma-Reg"/>
</dbReference>
<dbReference type="Gene3D" id="3.60.40.10">
    <property type="entry name" value="PPM-type phosphatase domain"/>
    <property type="match status" value="1"/>
</dbReference>
<accession>A0ABW3XX64</accession>
<gene>
    <name evidence="3" type="ORF">ACFQ5X_50615</name>
</gene>
<protein>
    <submittedName>
        <fullName evidence="3">PP2C family protein-serine/threonine phosphatase</fullName>
        <ecNumber evidence="3">3.1.3.16</ecNumber>
    </submittedName>
</protein>
<sequence length="403" mass="42757">MVEGVDDSVLGPVLARLLERSHDTAPGELAALIDHGARDLGLAGAAVYLADLQQTHLIPLAPSDGGADAALAVDGTLAGWCYRTRSQRLATDTPHLVLWLPLVDGIERIGVLRLTAPSLDPNTLERARALASLTALLVVSKTLYSDTLLTTVRTRPMTLQAELAWAFMPPRTLGTTAVTSSAVLEPAYEIGGDAFDHALGERKLHLAVVDAMGHDTASGLCAALALAGCRSTRRTDGTLADIAPVVDQALRCWVPDRLLTAVFADLDPVTGELAWVNCGHPPPLLIRRQRVVAGALARHPNLPLGLGLGPGHPNSAPPVERFQLEPGDRILIHTDGVTEARSPAGGFFGEDRLVDTVVRATAAGEPAPEALRRLSRDILDHSGHLTDDATILLAEWHPLRTPD</sequence>
<proteinExistence type="predicted"/>
<dbReference type="PANTHER" id="PTHR43156:SF2">
    <property type="entry name" value="STAGE II SPORULATION PROTEIN E"/>
    <property type="match status" value="1"/>
</dbReference>
<organism evidence="3 4">
    <name type="scientific">Streptomyces kaempferi</name>
    <dbReference type="NCBI Taxonomy" id="333725"/>
    <lineage>
        <taxon>Bacteria</taxon>
        <taxon>Bacillati</taxon>
        <taxon>Actinomycetota</taxon>
        <taxon>Actinomycetes</taxon>
        <taxon>Kitasatosporales</taxon>
        <taxon>Streptomycetaceae</taxon>
        <taxon>Streptomyces</taxon>
    </lineage>
</organism>
<evidence type="ECO:0000259" key="2">
    <source>
        <dbReference type="SMART" id="SM00331"/>
    </source>
</evidence>
<dbReference type="Gene3D" id="3.30.450.40">
    <property type="match status" value="1"/>
</dbReference>
<dbReference type="SMART" id="SM00331">
    <property type="entry name" value="PP2C_SIG"/>
    <property type="match status" value="1"/>
</dbReference>
<reference evidence="4" key="1">
    <citation type="journal article" date="2019" name="Int. J. Syst. Evol. Microbiol.">
        <title>The Global Catalogue of Microorganisms (GCM) 10K type strain sequencing project: providing services to taxonomists for standard genome sequencing and annotation.</title>
        <authorList>
            <consortium name="The Broad Institute Genomics Platform"/>
            <consortium name="The Broad Institute Genome Sequencing Center for Infectious Disease"/>
            <person name="Wu L."/>
            <person name="Ma J."/>
        </authorList>
    </citation>
    <scope>NUCLEOTIDE SEQUENCE [LARGE SCALE GENOMIC DNA]</scope>
    <source>
        <strain evidence="4">CGMCC 4.7020</strain>
    </source>
</reference>
<dbReference type="EMBL" id="JBHTMM010000314">
    <property type="protein sequence ID" value="MFD1313884.1"/>
    <property type="molecule type" value="Genomic_DNA"/>
</dbReference>
<dbReference type="SUPFAM" id="SSF81606">
    <property type="entry name" value="PP2C-like"/>
    <property type="match status" value="1"/>
</dbReference>
<keyword evidence="1 3" id="KW-0378">Hydrolase</keyword>
<dbReference type="Proteomes" id="UP001597058">
    <property type="component" value="Unassembled WGS sequence"/>
</dbReference>
<dbReference type="EC" id="3.1.3.16" evidence="3"/>
<dbReference type="Pfam" id="PF07228">
    <property type="entry name" value="SpoIIE"/>
    <property type="match status" value="1"/>
</dbReference>
<dbReference type="InterPro" id="IPR036457">
    <property type="entry name" value="PPM-type-like_dom_sf"/>
</dbReference>
<feature type="domain" description="PPM-type phosphatase" evidence="2">
    <location>
        <begin position="175"/>
        <end position="396"/>
    </location>
</feature>
<dbReference type="RefSeq" id="WP_381331424.1">
    <property type="nucleotide sequence ID" value="NZ_JBHTMM010000314.1"/>
</dbReference>
<dbReference type="GO" id="GO:0004722">
    <property type="term" value="F:protein serine/threonine phosphatase activity"/>
    <property type="evidence" value="ECO:0007669"/>
    <property type="project" value="UniProtKB-EC"/>
</dbReference>
<evidence type="ECO:0000313" key="3">
    <source>
        <dbReference type="EMBL" id="MFD1313884.1"/>
    </source>
</evidence>
<dbReference type="InterPro" id="IPR029016">
    <property type="entry name" value="GAF-like_dom_sf"/>
</dbReference>
<evidence type="ECO:0000313" key="4">
    <source>
        <dbReference type="Proteomes" id="UP001597058"/>
    </source>
</evidence>
<keyword evidence="4" id="KW-1185">Reference proteome</keyword>
<evidence type="ECO:0000256" key="1">
    <source>
        <dbReference type="ARBA" id="ARBA00022801"/>
    </source>
</evidence>
<dbReference type="PANTHER" id="PTHR43156">
    <property type="entry name" value="STAGE II SPORULATION PROTEIN E-RELATED"/>
    <property type="match status" value="1"/>
</dbReference>
<dbReference type="InterPro" id="IPR001932">
    <property type="entry name" value="PPM-type_phosphatase-like_dom"/>
</dbReference>